<evidence type="ECO:0000259" key="2">
    <source>
        <dbReference type="Pfam" id="PF03478"/>
    </source>
</evidence>
<sequence>MERDWSNLPSELLQLICRKVVLLPDHFGFSAVCSPWKAIAVENRCHLPHQQLLGLMIRGTNDKNRIFLCPKQGYGETQEKQVVLPVPHEYHCCGSTRGWLVYIDIDLNMYIFNPFSGSKFHLPFAKTILGENCFRFIKPHYLQKAILSSNPPTPTSDTLVLVMYYRKRSGGGFSFSLAFCRYGDKAWTPIISPCESRSYLDAIYHKGEFYALYNPEGLIFLILRTNTFGHNSERSGGFGRRSVGRHNISDTSEDEEEDDDCYYDYEDEDTESEDSNIEDEDTNEDYVNGNNITEEDSENDNCNKEEEVEMEVGDAPLLSDTLTNQEEDGENETNNNDEDAKNENNNIERWTGSRRPRERPATDQDGALRVKFDVFKLTEPENTWVKVCSIGDNALFLGFNSSYSLPVSSKSAFGCNKNCIYYANDQMQRDYSPIYGCSGCVFNLEDETFELLYDKCLILLL</sequence>
<dbReference type="AlphaFoldDB" id="A0A7J7LPD8"/>
<evidence type="ECO:0000313" key="4">
    <source>
        <dbReference type="Proteomes" id="UP000541444"/>
    </source>
</evidence>
<dbReference type="InterPro" id="IPR005174">
    <property type="entry name" value="KIB1-4_b-propeller"/>
</dbReference>
<dbReference type="EMBL" id="JACGCM010002124">
    <property type="protein sequence ID" value="KAF6144487.1"/>
    <property type="molecule type" value="Genomic_DNA"/>
</dbReference>
<name>A0A7J7LPD8_9MAGN</name>
<reference evidence="3 4" key="1">
    <citation type="journal article" date="2020" name="IScience">
        <title>Genome Sequencing of the Endangered Kingdonia uniflora (Circaeasteraceae, Ranunculales) Reveals Potential Mechanisms of Evolutionary Specialization.</title>
        <authorList>
            <person name="Sun Y."/>
            <person name="Deng T."/>
            <person name="Zhang A."/>
            <person name="Moore M.J."/>
            <person name="Landis J.B."/>
            <person name="Lin N."/>
            <person name="Zhang H."/>
            <person name="Zhang X."/>
            <person name="Huang J."/>
            <person name="Zhang X."/>
            <person name="Sun H."/>
            <person name="Wang H."/>
        </authorList>
    </citation>
    <scope>NUCLEOTIDE SEQUENCE [LARGE SCALE GENOMIC DNA]</scope>
    <source>
        <strain evidence="3">TB1705</strain>
        <tissue evidence="3">Leaf</tissue>
    </source>
</reference>
<keyword evidence="4" id="KW-1185">Reference proteome</keyword>
<accession>A0A7J7LPD8</accession>
<evidence type="ECO:0000256" key="1">
    <source>
        <dbReference type="SAM" id="MobiDB-lite"/>
    </source>
</evidence>
<proteinExistence type="predicted"/>
<feature type="region of interest" description="Disordered" evidence="1">
    <location>
        <begin position="234"/>
        <end position="363"/>
    </location>
</feature>
<dbReference type="PANTHER" id="PTHR44259">
    <property type="entry name" value="OS07G0183000 PROTEIN-RELATED"/>
    <property type="match status" value="1"/>
</dbReference>
<feature type="domain" description="KIB1-4 beta-propeller" evidence="2">
    <location>
        <begin position="366"/>
        <end position="431"/>
    </location>
</feature>
<feature type="compositionally biased region" description="Acidic residues" evidence="1">
    <location>
        <begin position="251"/>
        <end position="284"/>
    </location>
</feature>
<dbReference type="InterPro" id="IPR050942">
    <property type="entry name" value="F-box_BR-signaling"/>
</dbReference>
<dbReference type="Gene3D" id="1.20.1280.50">
    <property type="match status" value="1"/>
</dbReference>
<gene>
    <name evidence="3" type="ORF">GIB67_035348</name>
</gene>
<dbReference type="Pfam" id="PF03478">
    <property type="entry name" value="Beta-prop_KIB1-4"/>
    <property type="match status" value="2"/>
</dbReference>
<dbReference type="Proteomes" id="UP000541444">
    <property type="component" value="Unassembled WGS sequence"/>
</dbReference>
<feature type="compositionally biased region" description="Acidic residues" evidence="1">
    <location>
        <begin position="325"/>
        <end position="337"/>
    </location>
</feature>
<organism evidence="3 4">
    <name type="scientific">Kingdonia uniflora</name>
    <dbReference type="NCBI Taxonomy" id="39325"/>
    <lineage>
        <taxon>Eukaryota</taxon>
        <taxon>Viridiplantae</taxon>
        <taxon>Streptophyta</taxon>
        <taxon>Embryophyta</taxon>
        <taxon>Tracheophyta</taxon>
        <taxon>Spermatophyta</taxon>
        <taxon>Magnoliopsida</taxon>
        <taxon>Ranunculales</taxon>
        <taxon>Circaeasteraceae</taxon>
        <taxon>Kingdonia</taxon>
    </lineage>
</organism>
<evidence type="ECO:0000313" key="3">
    <source>
        <dbReference type="EMBL" id="KAF6144487.1"/>
    </source>
</evidence>
<comment type="caution">
    <text evidence="3">The sequence shown here is derived from an EMBL/GenBank/DDBJ whole genome shotgun (WGS) entry which is preliminary data.</text>
</comment>
<feature type="domain" description="KIB1-4 beta-propeller" evidence="2">
    <location>
        <begin position="84"/>
        <end position="226"/>
    </location>
</feature>
<protein>
    <recommendedName>
        <fullName evidence="2">KIB1-4 beta-propeller domain-containing protein</fullName>
    </recommendedName>
</protein>
<dbReference type="OrthoDB" id="642536at2759"/>
<feature type="non-terminal residue" evidence="3">
    <location>
        <position position="1"/>
    </location>
</feature>